<feature type="compositionally biased region" description="Basic and acidic residues" evidence="1">
    <location>
        <begin position="17"/>
        <end position="28"/>
    </location>
</feature>
<evidence type="ECO:0000256" key="1">
    <source>
        <dbReference type="SAM" id="MobiDB-lite"/>
    </source>
</evidence>
<keyword evidence="2" id="KW-1133">Transmembrane helix</keyword>
<protein>
    <recommendedName>
        <fullName evidence="5">Transmembrane protein</fullName>
    </recommendedName>
</protein>
<evidence type="ECO:0008006" key="5">
    <source>
        <dbReference type="Google" id="ProtNLM"/>
    </source>
</evidence>
<proteinExistence type="predicted"/>
<keyword evidence="2" id="KW-0812">Transmembrane</keyword>
<comment type="caution">
    <text evidence="3">The sequence shown here is derived from an EMBL/GenBank/DDBJ whole genome shotgun (WGS) entry which is preliminary data.</text>
</comment>
<keyword evidence="2" id="KW-0472">Membrane</keyword>
<name>A0A8H7ZR17_9FUNG</name>
<dbReference type="EMBL" id="JAEFCI010009732">
    <property type="protein sequence ID" value="KAG5457645.1"/>
    <property type="molecule type" value="Genomic_DNA"/>
</dbReference>
<accession>A0A8H7ZR17</accession>
<evidence type="ECO:0000313" key="3">
    <source>
        <dbReference type="EMBL" id="KAG5457645.1"/>
    </source>
</evidence>
<feature type="transmembrane region" description="Helical" evidence="2">
    <location>
        <begin position="182"/>
        <end position="201"/>
    </location>
</feature>
<gene>
    <name evidence="3" type="ORF">BJ554DRAFT_2283</name>
</gene>
<feature type="region of interest" description="Disordered" evidence="1">
    <location>
        <begin position="1"/>
        <end position="28"/>
    </location>
</feature>
<dbReference type="AlphaFoldDB" id="A0A8H7ZR17"/>
<reference evidence="3 4" key="1">
    <citation type="journal article" name="Sci. Rep.">
        <title>Genome-scale phylogenetic analyses confirm Olpidium as the closest living zoosporic fungus to the non-flagellated, terrestrial fungi.</title>
        <authorList>
            <person name="Chang Y."/>
            <person name="Rochon D."/>
            <person name="Sekimoto S."/>
            <person name="Wang Y."/>
            <person name="Chovatia M."/>
            <person name="Sandor L."/>
            <person name="Salamov A."/>
            <person name="Grigoriev I.V."/>
            <person name="Stajich J.E."/>
            <person name="Spatafora J.W."/>
        </authorList>
    </citation>
    <scope>NUCLEOTIDE SEQUENCE [LARGE SCALE GENOMIC DNA]</scope>
    <source>
        <strain evidence="3">S191</strain>
    </source>
</reference>
<feature type="region of interest" description="Disordered" evidence="1">
    <location>
        <begin position="101"/>
        <end position="128"/>
    </location>
</feature>
<dbReference type="Proteomes" id="UP000673691">
    <property type="component" value="Unassembled WGS sequence"/>
</dbReference>
<organism evidence="3 4">
    <name type="scientific">Olpidium bornovanus</name>
    <dbReference type="NCBI Taxonomy" id="278681"/>
    <lineage>
        <taxon>Eukaryota</taxon>
        <taxon>Fungi</taxon>
        <taxon>Fungi incertae sedis</taxon>
        <taxon>Olpidiomycota</taxon>
        <taxon>Olpidiomycotina</taxon>
        <taxon>Olpidiomycetes</taxon>
        <taxon>Olpidiales</taxon>
        <taxon>Olpidiaceae</taxon>
        <taxon>Olpidium</taxon>
    </lineage>
</organism>
<keyword evidence="4" id="KW-1185">Reference proteome</keyword>
<sequence>MRRASSSPALRKLVRSAGDRGPRSENRPFSLHRLERVLASPSERRVSSSGFYDADISLVSGPNGHRCVCVCVPVFITCVCGSGVASAIPGNAVEGKPGLTKRAPTPVCQPAASRRNPQGAPEVRETAAHGREVGGERAVCPVGVAGSARAQSARPAEPAVHSGVRKDPARVSRLLPVAKISFVPFFFGVANTVSLVFFAAVHRAVHFIYARALDPCQFTERPSCQDEPSRSVDIPTVP</sequence>
<evidence type="ECO:0000313" key="4">
    <source>
        <dbReference type="Proteomes" id="UP000673691"/>
    </source>
</evidence>
<evidence type="ECO:0000256" key="2">
    <source>
        <dbReference type="SAM" id="Phobius"/>
    </source>
</evidence>